<proteinExistence type="predicted"/>
<dbReference type="InterPro" id="IPR052560">
    <property type="entry name" value="RdDP_mobile_element"/>
</dbReference>
<accession>G0TV11</accession>
<organism evidence="2">
    <name type="scientific">Trypanosoma vivax (strain Y486)</name>
    <dbReference type="NCBI Taxonomy" id="1055687"/>
    <lineage>
        <taxon>Eukaryota</taxon>
        <taxon>Discoba</taxon>
        <taxon>Euglenozoa</taxon>
        <taxon>Kinetoplastea</taxon>
        <taxon>Metakinetoplastina</taxon>
        <taxon>Trypanosomatida</taxon>
        <taxon>Trypanosomatidae</taxon>
        <taxon>Trypanosoma</taxon>
        <taxon>Duttonella</taxon>
    </lineage>
</organism>
<dbReference type="VEuPathDB" id="TriTrypDB:TvY486_0503960"/>
<dbReference type="PANTHER" id="PTHR36688:SF1">
    <property type="entry name" value="ENDONUCLEASE_EXONUCLEASE_PHOSPHATASE DOMAIN-CONTAINING PROTEIN"/>
    <property type="match status" value="1"/>
</dbReference>
<dbReference type="EMBL" id="HE573021">
    <property type="protein sequence ID" value="CCC48194.1"/>
    <property type="molecule type" value="Genomic_DNA"/>
</dbReference>
<reference evidence="2" key="1">
    <citation type="journal article" date="2012" name="Proc. Natl. Acad. Sci. U.S.A.">
        <title>Antigenic diversity is generated by distinct evolutionary mechanisms in African trypanosome species.</title>
        <authorList>
            <person name="Jackson A.P."/>
            <person name="Berry A."/>
            <person name="Aslett M."/>
            <person name="Allison H.C."/>
            <person name="Burton P."/>
            <person name="Vavrova-Anderson J."/>
            <person name="Brown R."/>
            <person name="Browne H."/>
            <person name="Corton N."/>
            <person name="Hauser H."/>
            <person name="Gamble J."/>
            <person name="Gilderthorp R."/>
            <person name="Marcello L."/>
            <person name="McQuillan J."/>
            <person name="Otto T.D."/>
            <person name="Quail M.A."/>
            <person name="Sanders M.J."/>
            <person name="van Tonder A."/>
            <person name="Ginger M.L."/>
            <person name="Field M.C."/>
            <person name="Barry J.D."/>
            <person name="Hertz-Fowler C."/>
            <person name="Berriman M."/>
        </authorList>
    </citation>
    <scope>NUCLEOTIDE SEQUENCE</scope>
    <source>
        <strain evidence="2">Y486</strain>
    </source>
</reference>
<dbReference type="AlphaFoldDB" id="G0TV11"/>
<dbReference type="PANTHER" id="PTHR36688">
    <property type="entry name" value="ENDO/EXONUCLEASE/PHOSPHATASE DOMAIN-CONTAINING PROTEIN"/>
    <property type="match status" value="1"/>
</dbReference>
<name>G0TV11_TRYVY</name>
<sequence>MTAERTVPKGKGVAPPSWAPELKKLGKMAQERKNERKRGVPIHWRRKVLADKALGRWGENVPKLSATGSASLNLAKSIRAPRPLMSPVLAADGHPLTKRQQAQALGNMHMPRPTKAQHAPEIKIPSARRCTFRPITEAELDVALRELSSGATPGKDEIHGEELRQPGRAAMKRALQLFNCSLRVGQVPAKRRHGIIVPPLKRKKPASSMGPFRPATLTSTLCQLVGRIVAHRVRGCIEDKLKPQRAGFRQARSTPDALTQVASAA</sequence>
<evidence type="ECO:0008006" key="3">
    <source>
        <dbReference type="Google" id="ProtNLM"/>
    </source>
</evidence>
<evidence type="ECO:0000313" key="2">
    <source>
        <dbReference type="EMBL" id="CCC48194.1"/>
    </source>
</evidence>
<gene>
    <name evidence="2" type="ORF">TVY486_05039</name>
</gene>
<feature type="region of interest" description="Disordered" evidence="1">
    <location>
        <begin position="1"/>
        <end position="23"/>
    </location>
</feature>
<evidence type="ECO:0000256" key="1">
    <source>
        <dbReference type="SAM" id="MobiDB-lite"/>
    </source>
</evidence>
<protein>
    <recommendedName>
        <fullName evidence="3">Reverse transcriptase domain-containing protein</fullName>
    </recommendedName>
</protein>